<dbReference type="EMBL" id="FN648095">
    <property type="protein sequence ID" value="CBJ29611.1"/>
    <property type="molecule type" value="Genomic_DNA"/>
</dbReference>
<dbReference type="eggNOG" id="KOG1996">
    <property type="taxonomic scope" value="Eukaryota"/>
</dbReference>
<proteinExistence type="predicted"/>
<dbReference type="GO" id="GO:0071011">
    <property type="term" value="C:precatalytic spliceosome"/>
    <property type="evidence" value="ECO:0007669"/>
    <property type="project" value="TreeGrafter"/>
</dbReference>
<name>D7FL75_ECTSI</name>
<dbReference type="PANTHER" id="PTHR13288">
    <property type="entry name" value="SPLICING FACTOR 45 SPF45"/>
    <property type="match status" value="1"/>
</dbReference>
<dbReference type="Proteomes" id="UP000002630">
    <property type="component" value="Linkage Group LG33"/>
</dbReference>
<evidence type="ECO:0000313" key="5">
    <source>
        <dbReference type="EMBL" id="CBJ29611.1"/>
    </source>
</evidence>
<dbReference type="PIRSF" id="PIRSF031066">
    <property type="entry name" value="Splicing_factor_SPF45"/>
    <property type="match status" value="1"/>
</dbReference>
<feature type="domain" description="G-patch" evidence="4">
    <location>
        <begin position="290"/>
        <end position="347"/>
    </location>
</feature>
<protein>
    <submittedName>
        <fullName evidence="5">DNA-damage repair protein drt111, putative</fullName>
    </submittedName>
</protein>
<feature type="region of interest" description="Disordered" evidence="3">
    <location>
        <begin position="339"/>
        <end position="359"/>
    </location>
</feature>
<keyword evidence="1" id="KW-0694">RNA-binding</keyword>
<dbReference type="Gene3D" id="3.30.70.330">
    <property type="match status" value="1"/>
</dbReference>
<dbReference type="SMART" id="SM00361">
    <property type="entry name" value="RRM_1"/>
    <property type="match status" value="1"/>
</dbReference>
<dbReference type="GO" id="GO:0003723">
    <property type="term" value="F:RNA binding"/>
    <property type="evidence" value="ECO:0007669"/>
    <property type="project" value="UniProtKB-UniRule"/>
</dbReference>
<keyword evidence="1" id="KW-0508">mRNA splicing</keyword>
<evidence type="ECO:0000259" key="4">
    <source>
        <dbReference type="PROSITE" id="PS50174"/>
    </source>
</evidence>
<keyword evidence="6" id="KW-1185">Reference proteome</keyword>
<evidence type="ECO:0000256" key="3">
    <source>
        <dbReference type="SAM" id="MobiDB-lite"/>
    </source>
</evidence>
<dbReference type="SMART" id="SM00443">
    <property type="entry name" value="G_patch"/>
    <property type="match status" value="1"/>
</dbReference>
<dbReference type="GO" id="GO:0045292">
    <property type="term" value="P:mRNA cis splicing, via spliceosome"/>
    <property type="evidence" value="ECO:0007669"/>
    <property type="project" value="UniProtKB-UniRule"/>
</dbReference>
<dbReference type="InterPro" id="IPR000467">
    <property type="entry name" value="G_patch_dom"/>
</dbReference>
<dbReference type="EMBL" id="FN649758">
    <property type="protein sequence ID" value="CBJ29611.1"/>
    <property type="molecule type" value="Genomic_DNA"/>
</dbReference>
<dbReference type="PANTHER" id="PTHR13288:SF8">
    <property type="entry name" value="SPLICING FACTOR 45"/>
    <property type="match status" value="1"/>
</dbReference>
<dbReference type="InParanoid" id="D7FL75"/>
<dbReference type="OrthoDB" id="5411533at2759"/>
<feature type="compositionally biased region" description="Low complexity" evidence="3">
    <location>
        <begin position="21"/>
        <end position="37"/>
    </location>
</feature>
<evidence type="ECO:0000313" key="6">
    <source>
        <dbReference type="Proteomes" id="UP000002630"/>
    </source>
</evidence>
<gene>
    <name evidence="5" type="ORF">Esi_0154_0058</name>
</gene>
<organism evidence="5 6">
    <name type="scientific">Ectocarpus siliculosus</name>
    <name type="common">Brown alga</name>
    <name type="synonym">Conferva siliculosa</name>
    <dbReference type="NCBI Taxonomy" id="2880"/>
    <lineage>
        <taxon>Eukaryota</taxon>
        <taxon>Sar</taxon>
        <taxon>Stramenopiles</taxon>
        <taxon>Ochrophyta</taxon>
        <taxon>PX clade</taxon>
        <taxon>Phaeophyceae</taxon>
        <taxon>Ectocarpales</taxon>
        <taxon>Ectocarpaceae</taxon>
        <taxon>Ectocarpus</taxon>
    </lineage>
</organism>
<dbReference type="InterPro" id="IPR003954">
    <property type="entry name" value="RRM_euk-type"/>
</dbReference>
<evidence type="ECO:0000256" key="2">
    <source>
        <dbReference type="SAM" id="Coils"/>
    </source>
</evidence>
<keyword evidence="2" id="KW-0175">Coiled coil</keyword>
<dbReference type="Pfam" id="PF01585">
    <property type="entry name" value="G-patch"/>
    <property type="match status" value="1"/>
</dbReference>
<feature type="coiled-coil region" evidence="2">
    <location>
        <begin position="134"/>
        <end position="168"/>
    </location>
</feature>
<feature type="region of interest" description="Disordered" evidence="3">
    <location>
        <begin position="21"/>
        <end position="121"/>
    </location>
</feature>
<dbReference type="OMA" id="CEYERKE"/>
<accession>D7FL75</accession>
<dbReference type="AlphaFoldDB" id="D7FL75"/>
<dbReference type="InterPro" id="IPR040052">
    <property type="entry name" value="RBM17"/>
</dbReference>
<dbReference type="STRING" id="2880.D7FL75"/>
<evidence type="ECO:0000256" key="1">
    <source>
        <dbReference type="PIRNR" id="PIRNR031066"/>
    </source>
</evidence>
<keyword evidence="1" id="KW-0507">mRNA processing</keyword>
<reference evidence="5 6" key="1">
    <citation type="journal article" date="2010" name="Nature">
        <title>The Ectocarpus genome and the independent evolution of multicellularity in brown algae.</title>
        <authorList>
            <person name="Cock J.M."/>
            <person name="Sterck L."/>
            <person name="Rouze P."/>
            <person name="Scornet D."/>
            <person name="Allen A.E."/>
            <person name="Amoutzias G."/>
            <person name="Anthouard V."/>
            <person name="Artiguenave F."/>
            <person name="Aury J.M."/>
            <person name="Badger J.H."/>
            <person name="Beszteri B."/>
            <person name="Billiau K."/>
            <person name="Bonnet E."/>
            <person name="Bothwell J.H."/>
            <person name="Bowler C."/>
            <person name="Boyen C."/>
            <person name="Brownlee C."/>
            <person name="Carrano C.J."/>
            <person name="Charrier B."/>
            <person name="Cho G.Y."/>
            <person name="Coelho S.M."/>
            <person name="Collen J."/>
            <person name="Corre E."/>
            <person name="Da Silva C."/>
            <person name="Delage L."/>
            <person name="Delaroque N."/>
            <person name="Dittami S.M."/>
            <person name="Doulbeau S."/>
            <person name="Elias M."/>
            <person name="Farnham G."/>
            <person name="Gachon C.M."/>
            <person name="Gschloessl B."/>
            <person name="Heesch S."/>
            <person name="Jabbari K."/>
            <person name="Jubin C."/>
            <person name="Kawai H."/>
            <person name="Kimura K."/>
            <person name="Kloareg B."/>
            <person name="Kupper F.C."/>
            <person name="Lang D."/>
            <person name="Le Bail A."/>
            <person name="Leblanc C."/>
            <person name="Lerouge P."/>
            <person name="Lohr M."/>
            <person name="Lopez P.J."/>
            <person name="Martens C."/>
            <person name="Maumus F."/>
            <person name="Michel G."/>
            <person name="Miranda-Saavedra D."/>
            <person name="Morales J."/>
            <person name="Moreau H."/>
            <person name="Motomura T."/>
            <person name="Nagasato C."/>
            <person name="Napoli C.A."/>
            <person name="Nelson D.R."/>
            <person name="Nyvall-Collen P."/>
            <person name="Peters A.F."/>
            <person name="Pommier C."/>
            <person name="Potin P."/>
            <person name="Poulain J."/>
            <person name="Quesneville H."/>
            <person name="Read B."/>
            <person name="Rensing S.A."/>
            <person name="Ritter A."/>
            <person name="Rousvoal S."/>
            <person name="Samanta M."/>
            <person name="Samson G."/>
            <person name="Schroeder D.C."/>
            <person name="Segurens B."/>
            <person name="Strittmatter M."/>
            <person name="Tonon T."/>
            <person name="Tregear J.W."/>
            <person name="Valentin K."/>
            <person name="von Dassow P."/>
            <person name="Yamagishi T."/>
            <person name="Van de Peer Y."/>
            <person name="Wincker P."/>
        </authorList>
    </citation>
    <scope>NUCLEOTIDE SEQUENCE [LARGE SCALE GENOMIC DNA]</scope>
    <source>
        <strain evidence="6">Ec32 / CCAP1310/4</strain>
    </source>
</reference>
<sequence length="482" mass="50182">MDIYADLPSAKPSADVAVASAATAAASASPASKGSWAHSKFQGMIANRRTAKAATSRMAPPTLKRPGPPSAAGARPSKTKSKAESSTPTKAKETPSPAASRPQSWDMGFGDVDDDYDPARPNDYMEYCRERIDKKKQEERDRELKIIMEEQERERKRQDEERAATIKKIQEAAAKSHEVGGAGPGAAGVGVGIGGGGIGAPAMAGVGRGRGGGGGPGHDVAAMDASMGRGRGRGLSNLPAWVTKGKGGTPGSPEMPLDAVPEAGQRGGRFGPQAKAGGAGVGGGSAAESGMNFAERMMAKMGHKEGQGLGASRQGISQPLQSMSAGGGMGVIDMHHSDKKRMGGPSDTPAAPARKKRGLFSNPTRVLLLKNMVGPGEVDDELEGETSGECERFGPVRRCLIYEIKGGDTPDTERVRIFVAFEKQESAVKGLLDELGRGGKMGAVHATNLTFPYGDAPLRQSPDDACLIVWIHFVDSSWALLG</sequence>
<dbReference type="PROSITE" id="PS50174">
    <property type="entry name" value="G_PATCH"/>
    <property type="match status" value="1"/>
</dbReference>
<dbReference type="InterPro" id="IPR012677">
    <property type="entry name" value="Nucleotide-bd_a/b_plait_sf"/>
</dbReference>